<accession>A0A0C1ELM1</accession>
<sequence>MSAASSPCPDLNLIHYISQNKAKNSKKSSETLFRRPLLLKYGIIKSIKNI</sequence>
<reference evidence="1 2" key="1">
    <citation type="submission" date="2014-12" db="EMBL/GenBank/DDBJ databases">
        <title>Genome sequence of Morococcus cerebrosus.</title>
        <authorList>
            <person name="Shin S.-K."/>
            <person name="Yi H."/>
        </authorList>
    </citation>
    <scope>NUCLEOTIDE SEQUENCE [LARGE SCALE GENOMIC DNA]</scope>
    <source>
        <strain evidence="1 2">CIP 81.93</strain>
    </source>
</reference>
<evidence type="ECO:0000313" key="2">
    <source>
        <dbReference type="Proteomes" id="UP000031390"/>
    </source>
</evidence>
<evidence type="ECO:0000313" key="1">
    <source>
        <dbReference type="EMBL" id="KIC13148.1"/>
    </source>
</evidence>
<protein>
    <submittedName>
        <fullName evidence="1">Uncharacterized protein</fullName>
    </submittedName>
</protein>
<gene>
    <name evidence="1" type="ORF">MCC93_01420</name>
</gene>
<dbReference type="EMBL" id="JUFZ01000005">
    <property type="protein sequence ID" value="KIC13148.1"/>
    <property type="molecule type" value="Genomic_DNA"/>
</dbReference>
<organism evidence="1 2">
    <name type="scientific">Morococcus cerebrosus</name>
    <dbReference type="NCBI Taxonomy" id="1056807"/>
    <lineage>
        <taxon>Bacteria</taxon>
        <taxon>Pseudomonadati</taxon>
        <taxon>Pseudomonadota</taxon>
        <taxon>Betaproteobacteria</taxon>
        <taxon>Neisseriales</taxon>
        <taxon>Neisseriaceae</taxon>
        <taxon>Morococcus</taxon>
    </lineage>
</organism>
<name>A0A0C1ELM1_9NEIS</name>
<proteinExistence type="predicted"/>
<comment type="caution">
    <text evidence="1">The sequence shown here is derived from an EMBL/GenBank/DDBJ whole genome shotgun (WGS) entry which is preliminary data.</text>
</comment>
<dbReference type="AlphaFoldDB" id="A0A0C1ELM1"/>
<dbReference type="PATRIC" id="fig|1056807.3.peg.135"/>
<dbReference type="Proteomes" id="UP000031390">
    <property type="component" value="Unassembled WGS sequence"/>
</dbReference>